<dbReference type="Pfam" id="PF00025">
    <property type="entry name" value="Arf"/>
    <property type="match status" value="1"/>
</dbReference>
<comment type="caution">
    <text evidence="5">The sequence shown here is derived from an EMBL/GenBank/DDBJ whole genome shotgun (WGS) entry which is preliminary data.</text>
</comment>
<dbReference type="PANTHER" id="PTHR45909:SF1">
    <property type="entry name" value="ADP-RIBOSYLATION FACTOR-RELATED PROTEIN 1"/>
    <property type="match status" value="1"/>
</dbReference>
<protein>
    <submittedName>
        <fullName evidence="5">Small GTPase superfamily ARF/SAR type</fullName>
    </submittedName>
</protein>
<keyword evidence="1 3" id="KW-0547">Nucleotide-binding</keyword>
<evidence type="ECO:0000256" key="4">
    <source>
        <dbReference type="PIRSR" id="PIRSR606689-2"/>
    </source>
</evidence>
<dbReference type="GO" id="GO:0005525">
    <property type="term" value="F:GTP binding"/>
    <property type="evidence" value="ECO:0007669"/>
    <property type="project" value="UniProtKB-KW"/>
</dbReference>
<dbReference type="GO" id="GO:0006886">
    <property type="term" value="P:intracellular protein transport"/>
    <property type="evidence" value="ECO:0007669"/>
    <property type="project" value="TreeGrafter"/>
</dbReference>
<evidence type="ECO:0000256" key="1">
    <source>
        <dbReference type="ARBA" id="ARBA00022741"/>
    </source>
</evidence>
<keyword evidence="4" id="KW-0460">Magnesium</keyword>
<dbReference type="Proteomes" id="UP000717585">
    <property type="component" value="Unassembled WGS sequence"/>
</dbReference>
<feature type="binding site" evidence="3">
    <location>
        <position position="80"/>
    </location>
    <ligand>
        <name>GTP</name>
        <dbReference type="ChEBI" id="CHEBI:37565"/>
    </ligand>
</feature>
<dbReference type="GO" id="GO:0034067">
    <property type="term" value="P:protein localization to Golgi apparatus"/>
    <property type="evidence" value="ECO:0007669"/>
    <property type="project" value="TreeGrafter"/>
</dbReference>
<dbReference type="PANTHER" id="PTHR45909">
    <property type="entry name" value="ADP-RIBOSYLATION FACTOR-RELATED PROTEIN 1"/>
    <property type="match status" value="1"/>
</dbReference>
<accession>A0A8J6E5Q9</accession>
<keyword evidence="2 3" id="KW-0342">GTP-binding</keyword>
<organism evidence="5 6">
    <name type="scientific">Carpediemonas membranifera</name>
    <dbReference type="NCBI Taxonomy" id="201153"/>
    <lineage>
        <taxon>Eukaryota</taxon>
        <taxon>Metamonada</taxon>
        <taxon>Carpediemonas-like organisms</taxon>
        <taxon>Carpediemonas</taxon>
    </lineage>
</organism>
<feature type="binding site" evidence="3">
    <location>
        <begin position="136"/>
        <end position="139"/>
    </location>
    <ligand>
        <name>GTP</name>
        <dbReference type="ChEBI" id="CHEBI:37565"/>
    </ligand>
</feature>
<dbReference type="PRINTS" id="PR00449">
    <property type="entry name" value="RASTRNSFRMNG"/>
</dbReference>
<dbReference type="GO" id="GO:0043001">
    <property type="term" value="P:Golgi to plasma membrane protein transport"/>
    <property type="evidence" value="ECO:0007669"/>
    <property type="project" value="TreeGrafter"/>
</dbReference>
<keyword evidence="4" id="KW-0479">Metal-binding</keyword>
<dbReference type="InterPro" id="IPR027417">
    <property type="entry name" value="P-loop_NTPase"/>
</dbReference>
<feature type="binding site" evidence="4">
    <location>
        <position position="28"/>
    </location>
    <ligand>
        <name>Mg(2+)</name>
        <dbReference type="ChEBI" id="CHEBI:18420"/>
    </ligand>
</feature>
<evidence type="ECO:0000256" key="3">
    <source>
        <dbReference type="PIRSR" id="PIRSR606689-1"/>
    </source>
</evidence>
<dbReference type="InterPro" id="IPR024156">
    <property type="entry name" value="Small_GTPase_ARF"/>
</dbReference>
<dbReference type="SMART" id="SM00177">
    <property type="entry name" value="ARF"/>
    <property type="match status" value="1"/>
</dbReference>
<dbReference type="AlphaFoldDB" id="A0A8J6E5Q9"/>
<dbReference type="GO" id="GO:0005794">
    <property type="term" value="C:Golgi apparatus"/>
    <property type="evidence" value="ECO:0007669"/>
    <property type="project" value="TreeGrafter"/>
</dbReference>
<gene>
    <name evidence="5" type="ORF">J8273_2509</name>
</gene>
<evidence type="ECO:0000313" key="6">
    <source>
        <dbReference type="Proteomes" id="UP000717585"/>
    </source>
</evidence>
<dbReference type="SUPFAM" id="SSF52540">
    <property type="entry name" value="P-loop containing nucleoside triphosphate hydrolases"/>
    <property type="match status" value="1"/>
</dbReference>
<evidence type="ECO:0000313" key="5">
    <source>
        <dbReference type="EMBL" id="KAG9396157.1"/>
    </source>
</evidence>
<dbReference type="Gene3D" id="3.40.50.300">
    <property type="entry name" value="P-loop containing nucleotide triphosphate hydrolases"/>
    <property type="match status" value="1"/>
</dbReference>
<dbReference type="InterPro" id="IPR006689">
    <property type="entry name" value="Small_GTPase_ARF/SAR"/>
</dbReference>
<name>A0A8J6E5Q9_9EUKA</name>
<feature type="binding site" evidence="3">
    <location>
        <begin position="21"/>
        <end position="28"/>
    </location>
    <ligand>
        <name>GTP</name>
        <dbReference type="ChEBI" id="CHEBI:37565"/>
    </ligand>
</feature>
<proteinExistence type="predicted"/>
<keyword evidence="6" id="KW-1185">Reference proteome</keyword>
<dbReference type="OrthoDB" id="414781at2759"/>
<dbReference type="GO" id="GO:0046872">
    <property type="term" value="F:metal ion binding"/>
    <property type="evidence" value="ECO:0007669"/>
    <property type="project" value="UniProtKB-KW"/>
</dbReference>
<feature type="binding site" evidence="4">
    <location>
        <position position="58"/>
    </location>
    <ligand>
        <name>Mg(2+)</name>
        <dbReference type="ChEBI" id="CHEBI:18420"/>
    </ligand>
</feature>
<dbReference type="GO" id="GO:0003924">
    <property type="term" value="F:GTPase activity"/>
    <property type="evidence" value="ECO:0007669"/>
    <property type="project" value="InterPro"/>
</dbReference>
<evidence type="ECO:0000256" key="2">
    <source>
        <dbReference type="ARBA" id="ARBA00023134"/>
    </source>
</evidence>
<dbReference type="EMBL" id="JAHDYR010000007">
    <property type="protein sequence ID" value="KAG9396157.1"/>
    <property type="molecule type" value="Genomic_DNA"/>
</dbReference>
<reference evidence="5" key="1">
    <citation type="submission" date="2021-05" db="EMBL/GenBank/DDBJ databases">
        <title>A free-living protist that lacks canonical eukaryotic 1 DNA replication and segregation systems.</title>
        <authorList>
            <person name="Salas-Leiva D.E."/>
            <person name="Tromer E.C."/>
            <person name="Curtis B.A."/>
            <person name="Jerlstrom-Hultqvist J."/>
            <person name="Kolisko M."/>
            <person name="Yi Z."/>
            <person name="Salas-Leiva J.S."/>
            <person name="Gallot-Lavallee L."/>
            <person name="Kops G.J.P.L."/>
            <person name="Archibald J.M."/>
            <person name="Simpson A.G.B."/>
            <person name="Roger A.J."/>
        </authorList>
    </citation>
    <scope>NUCLEOTIDE SEQUENCE</scope>
    <source>
        <strain evidence="5">BICM</strain>
    </source>
</reference>
<sequence>MGAVFSKCLPGSKPLRLMIVGISGAGKTSTMMRVLQIMASTKNEKRGSGILVGTHSSSIGMNQGECKMFGKKCLLIELGGQEHFRDSWFNHLTGADAILFVMDGANMNTYEESREEFLRVAEDPALLSKPLLLFVNKSDVDDTFAGFETIVHDFGLENVPWLTTRQFRVMEGSALEGEGVFTLFRWLVGASQNKAKRPAVQQSIRSGSALLQ</sequence>